<evidence type="ECO:0000313" key="1">
    <source>
        <dbReference type="EMBL" id="MCM2394237.1"/>
    </source>
</evidence>
<dbReference type="RefSeq" id="WP_250924517.1">
    <property type="nucleotide sequence ID" value="NZ_JAMQAW010000104.1"/>
</dbReference>
<accession>A0ABT0V065</accession>
<keyword evidence="2" id="KW-1185">Reference proteome</keyword>
<dbReference type="Pfam" id="PF15956">
    <property type="entry name" value="DUF4760"/>
    <property type="match status" value="1"/>
</dbReference>
<dbReference type="InterPro" id="IPR031876">
    <property type="entry name" value="DUF4760"/>
</dbReference>
<name>A0ABT0V065_9ACTN</name>
<protein>
    <submittedName>
        <fullName evidence="1">DUF4760 domain-containing protein</fullName>
    </submittedName>
</protein>
<reference evidence="1" key="1">
    <citation type="submission" date="2022-06" db="EMBL/GenBank/DDBJ databases">
        <title>Genome public.</title>
        <authorList>
            <person name="Sun Q."/>
        </authorList>
    </citation>
    <scope>NUCLEOTIDE SEQUENCE</scope>
    <source>
        <strain evidence="1">CWNU-1</strain>
    </source>
</reference>
<sequence>MLPIVIELFRETREPEFSEAIAYIGTRLAIEHSPEHGYRRLPPEVLRRVSLFYDDVGKLVAHGVVDERLVIGSYGLNIVTMWDALAPYICRERALTTHAMSYFEDLAARAKARPMSAVHASIRLARCPPLPAAGP</sequence>
<proteinExistence type="predicted"/>
<dbReference type="EMBL" id="JAMQAW010000104">
    <property type="protein sequence ID" value="MCM2394237.1"/>
    <property type="molecule type" value="Genomic_DNA"/>
</dbReference>
<evidence type="ECO:0000313" key="2">
    <source>
        <dbReference type="Proteomes" id="UP001431429"/>
    </source>
</evidence>
<gene>
    <name evidence="1" type="ORF">NBG84_39230</name>
</gene>
<comment type="caution">
    <text evidence="1">The sequence shown here is derived from an EMBL/GenBank/DDBJ whole genome shotgun (WGS) entry which is preliminary data.</text>
</comment>
<organism evidence="1 2">
    <name type="scientific">Streptomyces albipurpureus</name>
    <dbReference type="NCBI Taxonomy" id="2897419"/>
    <lineage>
        <taxon>Bacteria</taxon>
        <taxon>Bacillati</taxon>
        <taxon>Actinomycetota</taxon>
        <taxon>Actinomycetes</taxon>
        <taxon>Kitasatosporales</taxon>
        <taxon>Streptomycetaceae</taxon>
        <taxon>Streptomyces</taxon>
    </lineage>
</organism>
<dbReference type="Proteomes" id="UP001431429">
    <property type="component" value="Unassembled WGS sequence"/>
</dbReference>